<dbReference type="PROSITE" id="PS00175">
    <property type="entry name" value="PG_MUTASE"/>
    <property type="match status" value="1"/>
</dbReference>
<dbReference type="InterPro" id="IPR013078">
    <property type="entry name" value="His_Pase_superF_clade-1"/>
</dbReference>
<dbReference type="PANTHER" id="PTHR46192">
    <property type="entry name" value="BROAD-RANGE ACID PHOSPHATASE DET1"/>
    <property type="match status" value="1"/>
</dbReference>
<dbReference type="CDD" id="cd07067">
    <property type="entry name" value="HP_PGM_like"/>
    <property type="match status" value="1"/>
</dbReference>
<proteinExistence type="predicted"/>
<evidence type="ECO:0000313" key="2">
    <source>
        <dbReference type="Proteomes" id="UP001479436"/>
    </source>
</evidence>
<dbReference type="InterPro" id="IPR029033">
    <property type="entry name" value="His_PPase_superfam"/>
</dbReference>
<sequence length="261" mass="30840">CVPPRGSSSFSSTSFSLQRPRKIILIRHGESVANLDKSIHRVVPDHRIRLTKKGVEQAREAGKRVQEEITSSDKIQFYVSPYLRTRQTFKELSTTLTTTEYNVFEEPRLREQDWGNFQAPPEIMKKICEEREKYGHFYYRIPNGESGADVYDRMSTFIESLHRAFDKPDFPSVLVLVTHGLLARLFVMRWFRHSVEEFESQDNLRHCEFIVMQKTDQEKYELTKTLRKWKEPDVYEELLVQSENHHHEIESLPTKFNQNSA</sequence>
<feature type="non-terminal residue" evidence="1">
    <location>
        <position position="1"/>
    </location>
</feature>
<dbReference type="SUPFAM" id="SSF53254">
    <property type="entry name" value="Phosphoglycerate mutase-like"/>
    <property type="match status" value="1"/>
</dbReference>
<dbReference type="Pfam" id="PF00300">
    <property type="entry name" value="His_Phos_1"/>
    <property type="match status" value="1"/>
</dbReference>
<evidence type="ECO:0008006" key="3">
    <source>
        <dbReference type="Google" id="ProtNLM"/>
    </source>
</evidence>
<dbReference type="InterPro" id="IPR052765">
    <property type="entry name" value="PGM-Related"/>
</dbReference>
<protein>
    <recommendedName>
        <fullName evidence="3">Phosphoglycerate mutase</fullName>
    </recommendedName>
</protein>
<reference evidence="1 2" key="1">
    <citation type="submission" date="2023-04" db="EMBL/GenBank/DDBJ databases">
        <title>Genome of Basidiobolus ranarum AG-B5.</title>
        <authorList>
            <person name="Stajich J.E."/>
            <person name="Carter-House D."/>
            <person name="Gryganskyi A."/>
        </authorList>
    </citation>
    <scope>NUCLEOTIDE SEQUENCE [LARGE SCALE GENOMIC DNA]</scope>
    <source>
        <strain evidence="1 2">AG-B5</strain>
    </source>
</reference>
<accession>A0ABR2WMV3</accession>
<organism evidence="1 2">
    <name type="scientific">Basidiobolus ranarum</name>
    <dbReference type="NCBI Taxonomy" id="34480"/>
    <lineage>
        <taxon>Eukaryota</taxon>
        <taxon>Fungi</taxon>
        <taxon>Fungi incertae sedis</taxon>
        <taxon>Zoopagomycota</taxon>
        <taxon>Entomophthoromycotina</taxon>
        <taxon>Basidiobolomycetes</taxon>
        <taxon>Basidiobolales</taxon>
        <taxon>Basidiobolaceae</taxon>
        <taxon>Basidiobolus</taxon>
    </lineage>
</organism>
<keyword evidence="2" id="KW-1185">Reference proteome</keyword>
<dbReference type="InterPro" id="IPR001345">
    <property type="entry name" value="PG/BPGM_mutase_AS"/>
</dbReference>
<evidence type="ECO:0000313" key="1">
    <source>
        <dbReference type="EMBL" id="KAK9762828.1"/>
    </source>
</evidence>
<dbReference type="SMART" id="SM00855">
    <property type="entry name" value="PGAM"/>
    <property type="match status" value="1"/>
</dbReference>
<comment type="caution">
    <text evidence="1">The sequence shown here is derived from an EMBL/GenBank/DDBJ whole genome shotgun (WGS) entry which is preliminary data.</text>
</comment>
<dbReference type="Proteomes" id="UP001479436">
    <property type="component" value="Unassembled WGS sequence"/>
</dbReference>
<dbReference type="EMBL" id="JASJQH010000815">
    <property type="protein sequence ID" value="KAK9762828.1"/>
    <property type="molecule type" value="Genomic_DNA"/>
</dbReference>
<dbReference type="Gene3D" id="3.40.50.1240">
    <property type="entry name" value="Phosphoglycerate mutase-like"/>
    <property type="match status" value="1"/>
</dbReference>
<gene>
    <name evidence="1" type="ORF">K7432_011053</name>
</gene>
<name>A0ABR2WMV3_9FUNG</name>